<feature type="domain" description="F-box" evidence="4">
    <location>
        <begin position="40"/>
        <end position="81"/>
    </location>
</feature>
<evidence type="ECO:0000256" key="3">
    <source>
        <dbReference type="PROSITE-ProRule" id="PRU00023"/>
    </source>
</evidence>
<dbReference type="SUPFAM" id="SSF48403">
    <property type="entry name" value="Ankyrin repeat"/>
    <property type="match status" value="1"/>
</dbReference>
<sequence>MACRTWYPARARNEQSELTATPAVLFNHHHTPSHATMSLLDLPNELFLSIATCLESQRDINALTQTGRRFYAVVNPYLYRYNARRFNGSALLWAAGHGTVHKALKAGVEVQPPAVPAPPGMTIDGRLGLRTMRPGEGVGQSMSIRSAAVPCHNITDRIREDALRSAAQNGYETIVRLLLDDGVAAEFQNGLTQRSPLSYAAEQGNEAIAKLLLQKGANPNSAETTGQTPLSMAAKHGHQAVVELFLQNGVDPKDHRTGIALLEAIKNGRESIVKLLLAKGVELDIEDQFLRTPLCVAACHGHEGMIKLLLAEGADPDGKEGSDRTPLLYAAHLGHAGVAELLLAKGADPNQQDRQFHQSPLSRAASEGHEAVARLLLAKGADAESRDRYNRTPLSWAAIHGHKEVVKLLLARGADPDSRDALNRTPLSWAAAHRPRGSSQAIACKRR</sequence>
<evidence type="ECO:0000313" key="5">
    <source>
        <dbReference type="EMBL" id="KKA24852.1"/>
    </source>
</evidence>
<keyword evidence="1" id="KW-0677">Repeat</keyword>
<dbReference type="PANTHER" id="PTHR23206:SF8">
    <property type="entry name" value="ANKYRIN REPEAT AND KH DOMAIN-CONTAINING 1"/>
    <property type="match status" value="1"/>
</dbReference>
<dbReference type="OrthoDB" id="4227299at2759"/>
<feature type="repeat" description="ANK" evidence="3">
    <location>
        <begin position="225"/>
        <end position="257"/>
    </location>
</feature>
<evidence type="ECO:0000256" key="1">
    <source>
        <dbReference type="ARBA" id="ARBA00022737"/>
    </source>
</evidence>
<feature type="repeat" description="ANK" evidence="3">
    <location>
        <begin position="192"/>
        <end position="224"/>
    </location>
</feature>
<keyword evidence="6" id="KW-1185">Reference proteome</keyword>
<dbReference type="InterPro" id="IPR001810">
    <property type="entry name" value="F-box_dom"/>
</dbReference>
<feature type="repeat" description="ANK" evidence="3">
    <location>
        <begin position="289"/>
        <end position="321"/>
    </location>
</feature>
<feature type="repeat" description="ANK" evidence="3">
    <location>
        <begin position="356"/>
        <end position="388"/>
    </location>
</feature>
<dbReference type="AlphaFoldDB" id="A0A0F4Z2W6"/>
<accession>A0A0F4Z2W6</accession>
<organism evidence="5 6">
    <name type="scientific">Rasamsonia emersonii (strain ATCC 16479 / CBS 393.64 / IMI 116815)</name>
    <dbReference type="NCBI Taxonomy" id="1408163"/>
    <lineage>
        <taxon>Eukaryota</taxon>
        <taxon>Fungi</taxon>
        <taxon>Dikarya</taxon>
        <taxon>Ascomycota</taxon>
        <taxon>Pezizomycotina</taxon>
        <taxon>Eurotiomycetes</taxon>
        <taxon>Eurotiomycetidae</taxon>
        <taxon>Eurotiales</taxon>
        <taxon>Trichocomaceae</taxon>
        <taxon>Rasamsonia</taxon>
    </lineage>
</organism>
<comment type="caution">
    <text evidence="5">The sequence shown here is derived from an EMBL/GenBank/DDBJ whole genome shotgun (WGS) entry which is preliminary data.</text>
</comment>
<dbReference type="InterPro" id="IPR002110">
    <property type="entry name" value="Ankyrin_rpt"/>
</dbReference>
<reference evidence="5 6" key="1">
    <citation type="submission" date="2015-04" db="EMBL/GenBank/DDBJ databases">
        <authorList>
            <person name="Heijne W.H."/>
            <person name="Fedorova N.D."/>
            <person name="Nierman W.C."/>
            <person name="Vollebregt A.W."/>
            <person name="Zhao Z."/>
            <person name="Wu L."/>
            <person name="Kumar M."/>
            <person name="Stam H."/>
            <person name="van den Berg M.A."/>
            <person name="Pel H.J."/>
        </authorList>
    </citation>
    <scope>NUCLEOTIDE SEQUENCE [LARGE SCALE GENOMIC DNA]</scope>
    <source>
        <strain evidence="5 6">CBS 393.64</strain>
    </source>
</reference>
<dbReference type="Gene3D" id="1.25.40.20">
    <property type="entry name" value="Ankyrin repeat-containing domain"/>
    <property type="match status" value="4"/>
</dbReference>
<evidence type="ECO:0000259" key="4">
    <source>
        <dbReference type="Pfam" id="PF12937"/>
    </source>
</evidence>
<evidence type="ECO:0000313" key="6">
    <source>
        <dbReference type="Proteomes" id="UP000053958"/>
    </source>
</evidence>
<dbReference type="PANTHER" id="PTHR23206">
    <property type="entry name" value="MASK PROTEIN"/>
    <property type="match status" value="1"/>
</dbReference>
<gene>
    <name evidence="5" type="ORF">T310_1120</name>
</gene>
<keyword evidence="2 3" id="KW-0040">ANK repeat</keyword>
<dbReference type="InterPro" id="IPR036770">
    <property type="entry name" value="Ankyrin_rpt-contain_sf"/>
</dbReference>
<dbReference type="EMBL" id="LASV01000046">
    <property type="protein sequence ID" value="KKA24852.1"/>
    <property type="molecule type" value="Genomic_DNA"/>
</dbReference>
<dbReference type="Pfam" id="PF12937">
    <property type="entry name" value="F-box-like"/>
    <property type="match status" value="1"/>
</dbReference>
<dbReference type="SMART" id="SM00248">
    <property type="entry name" value="ANK"/>
    <property type="match status" value="8"/>
</dbReference>
<dbReference type="PROSITE" id="PS50088">
    <property type="entry name" value="ANK_REPEAT"/>
    <property type="match status" value="7"/>
</dbReference>
<protein>
    <submittedName>
        <fullName evidence="5">Ankyrin repeat-containing protein</fullName>
    </submittedName>
</protein>
<dbReference type="GeneID" id="25313471"/>
<dbReference type="PRINTS" id="PR01415">
    <property type="entry name" value="ANKYRIN"/>
</dbReference>
<dbReference type="PROSITE" id="PS50297">
    <property type="entry name" value="ANK_REP_REGION"/>
    <property type="match status" value="6"/>
</dbReference>
<dbReference type="Pfam" id="PF12796">
    <property type="entry name" value="Ank_2"/>
    <property type="match status" value="3"/>
</dbReference>
<dbReference type="STRING" id="1408163.A0A0F4Z2W6"/>
<feature type="repeat" description="ANK" evidence="3">
    <location>
        <begin position="322"/>
        <end position="354"/>
    </location>
</feature>
<dbReference type="RefSeq" id="XP_013331464.1">
    <property type="nucleotide sequence ID" value="XM_013476010.1"/>
</dbReference>
<proteinExistence type="predicted"/>
<dbReference type="Proteomes" id="UP000053958">
    <property type="component" value="Unassembled WGS sequence"/>
</dbReference>
<evidence type="ECO:0000256" key="2">
    <source>
        <dbReference type="ARBA" id="ARBA00023043"/>
    </source>
</evidence>
<feature type="repeat" description="ANK" evidence="3">
    <location>
        <begin position="256"/>
        <end position="288"/>
    </location>
</feature>
<dbReference type="InterPro" id="IPR051631">
    <property type="entry name" value="Ankyrin-KH/SAM_domain"/>
</dbReference>
<feature type="repeat" description="ANK" evidence="3">
    <location>
        <begin position="389"/>
        <end position="421"/>
    </location>
</feature>
<name>A0A0F4Z2W6_RASE3</name>